<evidence type="ECO:0000256" key="4">
    <source>
        <dbReference type="ARBA" id="ARBA00022598"/>
    </source>
</evidence>
<keyword evidence="7" id="KW-0648">Protein biosynthesis</keyword>
<reference evidence="10" key="1">
    <citation type="submission" date="2018-05" db="EMBL/GenBank/DDBJ databases">
        <authorList>
            <person name="Lanie J.A."/>
            <person name="Ng W.-L."/>
            <person name="Kazmierczak K.M."/>
            <person name="Andrzejewski T.M."/>
            <person name="Davidsen T.M."/>
            <person name="Wayne K.J."/>
            <person name="Tettelin H."/>
            <person name="Glass J.I."/>
            <person name="Rusch D."/>
            <person name="Podicherti R."/>
            <person name="Tsui H.-C.T."/>
            <person name="Winkler M.E."/>
        </authorList>
    </citation>
    <scope>NUCLEOTIDE SEQUENCE</scope>
</reference>
<organism evidence="10">
    <name type="scientific">marine metagenome</name>
    <dbReference type="NCBI Taxonomy" id="408172"/>
    <lineage>
        <taxon>unclassified sequences</taxon>
        <taxon>metagenomes</taxon>
        <taxon>ecological metagenomes</taxon>
    </lineage>
</organism>
<evidence type="ECO:0000256" key="8">
    <source>
        <dbReference type="ARBA" id="ARBA00023146"/>
    </source>
</evidence>
<keyword evidence="4" id="KW-0436">Ligase</keyword>
<dbReference type="GO" id="GO:0006436">
    <property type="term" value="P:tryptophanyl-tRNA aminoacylation"/>
    <property type="evidence" value="ECO:0007669"/>
    <property type="project" value="InterPro"/>
</dbReference>
<dbReference type="PANTHER" id="PTHR10055">
    <property type="entry name" value="TRYPTOPHANYL-TRNA SYNTHETASE"/>
    <property type="match status" value="1"/>
</dbReference>
<keyword evidence="8" id="KW-0030">Aminoacyl-tRNA synthetase</keyword>
<evidence type="ECO:0000256" key="3">
    <source>
        <dbReference type="ARBA" id="ARBA00022490"/>
    </source>
</evidence>
<keyword evidence="6" id="KW-0067">ATP-binding</keyword>
<dbReference type="EMBL" id="UINC01000672">
    <property type="protein sequence ID" value="SUZ59343.1"/>
    <property type="molecule type" value="Genomic_DNA"/>
</dbReference>
<name>A0A381P104_9ZZZZ</name>
<dbReference type="Gene3D" id="3.40.50.620">
    <property type="entry name" value="HUPs"/>
    <property type="match status" value="1"/>
</dbReference>
<evidence type="ECO:0000256" key="7">
    <source>
        <dbReference type="ARBA" id="ARBA00022917"/>
    </source>
</evidence>
<dbReference type="InterPro" id="IPR002305">
    <property type="entry name" value="aa-tRNA-synth_Ic"/>
</dbReference>
<protein>
    <recommendedName>
        <fullName evidence="2">tryptophan--tRNA ligase</fullName>
        <ecNumber evidence="2">6.1.1.2</ecNumber>
    </recommendedName>
    <alternativeName>
        <fullName evidence="9">Tryptophanyl-tRNA synthetase</fullName>
    </alternativeName>
</protein>
<dbReference type="NCBIfam" id="NF008926">
    <property type="entry name" value="PRK12285.1-3"/>
    <property type="match status" value="1"/>
</dbReference>
<keyword evidence="3" id="KW-0963">Cytoplasm</keyword>
<evidence type="ECO:0000256" key="6">
    <source>
        <dbReference type="ARBA" id="ARBA00022840"/>
    </source>
</evidence>
<evidence type="ECO:0000313" key="10">
    <source>
        <dbReference type="EMBL" id="SUZ59343.1"/>
    </source>
</evidence>
<dbReference type="GO" id="GO:0005524">
    <property type="term" value="F:ATP binding"/>
    <property type="evidence" value="ECO:0007669"/>
    <property type="project" value="UniProtKB-KW"/>
</dbReference>
<dbReference type="PANTHER" id="PTHR10055:SF5">
    <property type="entry name" value="TRYPTOPHAN--TRNA LIGASE"/>
    <property type="match status" value="1"/>
</dbReference>
<dbReference type="Gene3D" id="1.10.240.10">
    <property type="entry name" value="Tyrosyl-Transfer RNA Synthetase"/>
    <property type="match status" value="1"/>
</dbReference>
<dbReference type="PRINTS" id="PR01039">
    <property type="entry name" value="TRNASYNTHTRP"/>
</dbReference>
<evidence type="ECO:0000256" key="9">
    <source>
        <dbReference type="ARBA" id="ARBA00030268"/>
    </source>
</evidence>
<evidence type="ECO:0000256" key="1">
    <source>
        <dbReference type="ARBA" id="ARBA00005594"/>
    </source>
</evidence>
<evidence type="ECO:0000256" key="5">
    <source>
        <dbReference type="ARBA" id="ARBA00022741"/>
    </source>
</evidence>
<dbReference type="EC" id="6.1.1.2" evidence="2"/>
<dbReference type="InterPro" id="IPR014729">
    <property type="entry name" value="Rossmann-like_a/b/a_fold"/>
</dbReference>
<gene>
    <name evidence="10" type="ORF">METZ01_LOCUS12197</name>
</gene>
<dbReference type="GO" id="GO:0004830">
    <property type="term" value="F:tryptophan-tRNA ligase activity"/>
    <property type="evidence" value="ECO:0007669"/>
    <property type="project" value="UniProtKB-EC"/>
</dbReference>
<keyword evidence="5" id="KW-0547">Nucleotide-binding</keyword>
<dbReference type="InterPro" id="IPR002306">
    <property type="entry name" value="Trp-tRNA-ligase"/>
</dbReference>
<dbReference type="Pfam" id="PF00579">
    <property type="entry name" value="tRNA-synt_1b"/>
    <property type="match status" value="2"/>
</dbReference>
<dbReference type="GO" id="GO:0005737">
    <property type="term" value="C:cytoplasm"/>
    <property type="evidence" value="ECO:0007669"/>
    <property type="project" value="TreeGrafter"/>
</dbReference>
<evidence type="ECO:0000256" key="2">
    <source>
        <dbReference type="ARBA" id="ARBA00013161"/>
    </source>
</evidence>
<dbReference type="SUPFAM" id="SSF52374">
    <property type="entry name" value="Nucleotidylyl transferase"/>
    <property type="match status" value="1"/>
</dbReference>
<proteinExistence type="inferred from homology"/>
<dbReference type="AlphaFoldDB" id="A0A381P104"/>
<sequence>MVNGDRIDPWSSDQSTDYARIIEQFGLETVDPSSLPNPGMLHRRGIVFAHRDLDVVVGCIQRSDPFGVLTGLMPSGRMHLGHSMVIDQVRWFQEQGADITVTVADLEALATRGTPLSEGRQTAISEYVHNYAALGLNPDTTNVYFQSTRPEVQRLAFTMGRRTNLSEFEAIYGFSGETNLAHVQAPLVQAGDIIHPQLDEFGGLRPIVVPVGIDQDPHLRLTRGITQKTNWFNVNARKGGGMTVALSVQEDNASNLGILPDGKLDVGVRASVFDRIEPVLSNLGFSDLLLNHKHGTIEIPGATLSDRSSIRMVLLALEREMGGLGLMPPCSTYHRFAVGMTGDKMSSSKPETTIFMDDEIEQMSKKVMRAHSGGQPTVEEHRMLGGDCSKDVAFQYLQYFFERDDTVLDDIRKDYESGRLLAGEIKQICIDGATEWLSDLKEKRDQWEGRLDEFLAPDAR</sequence>
<dbReference type="FunFam" id="3.40.50.620:FF:000207">
    <property type="entry name" value="Tryptophan--tRNA ligase"/>
    <property type="match status" value="1"/>
</dbReference>
<accession>A0A381P104</accession>
<comment type="similarity">
    <text evidence="1">Belongs to the class-I aminoacyl-tRNA synthetase family.</text>
</comment>